<feature type="compositionally biased region" description="Polar residues" evidence="2">
    <location>
        <begin position="438"/>
        <end position="448"/>
    </location>
</feature>
<feature type="region of interest" description="Disordered" evidence="2">
    <location>
        <begin position="575"/>
        <end position="602"/>
    </location>
</feature>
<dbReference type="GO" id="GO:0008270">
    <property type="term" value="F:zinc ion binding"/>
    <property type="evidence" value="ECO:0007669"/>
    <property type="project" value="UniProtKB-KW"/>
</dbReference>
<keyword evidence="1" id="KW-0479">Metal-binding</keyword>
<keyword evidence="1" id="KW-0863">Zinc-finger</keyword>
<dbReference type="PROSITE" id="PS50157">
    <property type="entry name" value="ZINC_FINGER_C2H2_2"/>
    <property type="match status" value="1"/>
</dbReference>
<feature type="region of interest" description="Disordered" evidence="2">
    <location>
        <begin position="397"/>
        <end position="498"/>
    </location>
</feature>
<dbReference type="SMART" id="SM00355">
    <property type="entry name" value="ZnF_C2H2"/>
    <property type="match status" value="1"/>
</dbReference>
<accession>A0AAD9Q0M2</accession>
<comment type="caution">
    <text evidence="4">The sequence shown here is derived from an EMBL/GenBank/DDBJ whole genome shotgun (WGS) entry which is preliminary data.</text>
</comment>
<dbReference type="AlphaFoldDB" id="A0AAD9Q0M2"/>
<feature type="compositionally biased region" description="Basic and acidic residues" evidence="2">
    <location>
        <begin position="707"/>
        <end position="719"/>
    </location>
</feature>
<feature type="compositionally biased region" description="Low complexity" evidence="2">
    <location>
        <begin position="583"/>
        <end position="601"/>
    </location>
</feature>
<proteinExistence type="predicted"/>
<dbReference type="Gene3D" id="3.30.160.60">
    <property type="entry name" value="Classic Zinc Finger"/>
    <property type="match status" value="1"/>
</dbReference>
<dbReference type="PANTHER" id="PTHR33845">
    <property type="entry name" value="C2H2-TYPE DOMAIN-CONTAINING PROTEIN"/>
    <property type="match status" value="1"/>
</dbReference>
<dbReference type="GO" id="GO:0003676">
    <property type="term" value="F:nucleic acid binding"/>
    <property type="evidence" value="ECO:0007669"/>
    <property type="project" value="InterPro"/>
</dbReference>
<dbReference type="InterPro" id="IPR036875">
    <property type="entry name" value="Znf_CCHC_sf"/>
</dbReference>
<dbReference type="SUPFAM" id="SSF57756">
    <property type="entry name" value="Retrovirus zinc finger-like domains"/>
    <property type="match status" value="1"/>
</dbReference>
<evidence type="ECO:0000259" key="3">
    <source>
        <dbReference type="PROSITE" id="PS50157"/>
    </source>
</evidence>
<organism evidence="4 5">
    <name type="scientific">Acropora cervicornis</name>
    <name type="common">Staghorn coral</name>
    <dbReference type="NCBI Taxonomy" id="6130"/>
    <lineage>
        <taxon>Eukaryota</taxon>
        <taxon>Metazoa</taxon>
        <taxon>Cnidaria</taxon>
        <taxon>Anthozoa</taxon>
        <taxon>Hexacorallia</taxon>
        <taxon>Scleractinia</taxon>
        <taxon>Astrocoeniina</taxon>
        <taxon>Acroporidae</taxon>
        <taxon>Acropora</taxon>
    </lineage>
</organism>
<dbReference type="PANTHER" id="PTHR33845:SF1">
    <property type="entry name" value="C2H2-TYPE DOMAIN-CONTAINING PROTEIN"/>
    <property type="match status" value="1"/>
</dbReference>
<reference evidence="4" key="1">
    <citation type="journal article" date="2023" name="G3 (Bethesda)">
        <title>Whole genome assembly and annotation of the endangered Caribbean coral Acropora cervicornis.</title>
        <authorList>
            <person name="Selwyn J.D."/>
            <person name="Vollmer S.V."/>
        </authorList>
    </citation>
    <scope>NUCLEOTIDE SEQUENCE</scope>
    <source>
        <strain evidence="4">K2</strain>
    </source>
</reference>
<keyword evidence="5" id="KW-1185">Reference proteome</keyword>
<sequence>MADKLSFKDLQQLIPGLSRYRFLSARLHRLQHGVGAPLPQMPMAVRERVDTVRLEHFIDFKTSQHIIQDHPFGRRKLKLSNGEALEIPIVVRLLIPSRLVSQCYQYCQETEFSCPLGKSTLFKILSEGCSASIRRCMQGLDNHLAVGARSFDELIDVVDKLLEVGLDQNTSLCLKESLKDGKHHSNPNTTKLATRIWIIKMTESVASGSQFVEVQGGSSTSSSSPMVTYFGRMDAFDPKVEEWSTYVERLEMFFVVNNVPDDKKAASLLTLIGGRMYALLKSLTTPTKPTELSFKEIVEIMGRHLTPKPIVIAERYKFHKYHQEEGEADLTLKKAVDIAVGMELSDKEITQISAVQQVHKVQLQECFRCGKHNHSPDKCFHKLSECHICKRKGHISPKCPQKISSKPPASSKPKQAEAKQNKSFKKKKKSSRIKFVDTQRSSSGSYTPVTDKPNSKLDTPLPEQGNSLTFPTAEESAMQEEPKTLTRRYSRRERKPPERLIEQIDQGFYAFRAYCIGPGKFFDWKRFEAVPEESNFSWLESVCFGDSDFSVVFQRGAQSKITADISDAKQICRLEKEEDDSDSNNSRFQSSDSSDSSDQASTKIFSCPEEGCTKSFVRYSALERHCEYGVHIRSLEKVTLQDRAKLSYAQHLEEGQTKELPSVNPNSPLLSMGWALKSKAKTARFTEKQKSFLESEFLEGAKSSKKTTGDEVAKKMRKA</sequence>
<dbReference type="Gene3D" id="4.10.60.10">
    <property type="entry name" value="Zinc finger, CCHC-type"/>
    <property type="match status" value="1"/>
</dbReference>
<feature type="compositionally biased region" description="Low complexity" evidence="2">
    <location>
        <begin position="400"/>
        <end position="413"/>
    </location>
</feature>
<dbReference type="Proteomes" id="UP001249851">
    <property type="component" value="Unassembled WGS sequence"/>
</dbReference>
<evidence type="ECO:0000313" key="4">
    <source>
        <dbReference type="EMBL" id="KAK2552548.1"/>
    </source>
</evidence>
<gene>
    <name evidence="4" type="ORF">P5673_026403</name>
</gene>
<feature type="region of interest" description="Disordered" evidence="2">
    <location>
        <begin position="700"/>
        <end position="719"/>
    </location>
</feature>
<evidence type="ECO:0000256" key="2">
    <source>
        <dbReference type="SAM" id="MobiDB-lite"/>
    </source>
</evidence>
<evidence type="ECO:0000256" key="1">
    <source>
        <dbReference type="PROSITE-ProRule" id="PRU00042"/>
    </source>
</evidence>
<keyword evidence="1" id="KW-0862">Zinc</keyword>
<name>A0AAD9Q0M2_ACRCE</name>
<dbReference type="InterPro" id="IPR013087">
    <property type="entry name" value="Znf_C2H2_type"/>
</dbReference>
<dbReference type="PROSITE" id="PS00028">
    <property type="entry name" value="ZINC_FINGER_C2H2_1"/>
    <property type="match status" value="1"/>
</dbReference>
<dbReference type="EMBL" id="JARQWQ010000086">
    <property type="protein sequence ID" value="KAK2552548.1"/>
    <property type="molecule type" value="Genomic_DNA"/>
</dbReference>
<feature type="domain" description="C2H2-type" evidence="3">
    <location>
        <begin position="605"/>
        <end position="636"/>
    </location>
</feature>
<feature type="compositionally biased region" description="Basic residues" evidence="2">
    <location>
        <begin position="485"/>
        <end position="494"/>
    </location>
</feature>
<reference evidence="4" key="2">
    <citation type="journal article" date="2023" name="Science">
        <title>Genomic signatures of disease resistance in endangered staghorn corals.</title>
        <authorList>
            <person name="Vollmer S.V."/>
            <person name="Selwyn J.D."/>
            <person name="Despard B.A."/>
            <person name="Roesel C.L."/>
        </authorList>
    </citation>
    <scope>NUCLEOTIDE SEQUENCE</scope>
    <source>
        <strain evidence="4">K2</strain>
    </source>
</reference>
<feature type="compositionally biased region" description="Basic residues" evidence="2">
    <location>
        <begin position="422"/>
        <end position="432"/>
    </location>
</feature>
<protein>
    <recommendedName>
        <fullName evidence="3">C2H2-type domain-containing protein</fullName>
    </recommendedName>
</protein>
<evidence type="ECO:0000313" key="5">
    <source>
        <dbReference type="Proteomes" id="UP001249851"/>
    </source>
</evidence>